<sequence length="764" mass="90287">MKASRFEGGPFFKNEFVDFPFKQTSMCVKGYTQQNGNKREKEIKKEEENEKENKNENENGRLQMKPLINNMLYHKLFENLNKGMFVPKQNQEKSEPRSNHFQHLQSNKYGTLLSLSRGEESCPIQQLPFHFDFLSNREASEQFTLAKIVEHPKTKMRILSVVNTQFRVELNDLQINSGQMIQLKDGDNIKITRKDGGKNSFLFLSEFLLSHYYQNKANKNNENKNKKKENKNKENKNKENKNKENKNKNNNPTNNYCNVGNPKNASVIQFPIISGSNFQTKKQLSLKIVNKIRKYNDLINNIILKEQLKKQNSDYQNNAILTTDIVSSNFTRLIEMNLKLFLQNPKNSPRKSFQKILISGPRHSTYIQQQIVEGLTRKMNLKLITFDFSTLLSSLQNIHYFKKKEQKKMQNKIQKVSDQNKLRVGNYVMYVGPKLKVNEKENFFTVFSKLFSRVNNENRNSEKNINDDLVLKPGLMGKVIMTFGYQDELRSRYVGIEFEKKRKKKIYFVKQTQLLKLHQNFIDQLLPSLICKQFFKHLKKEKKNFVLFIGKIDHILSHSYYLLHYLKRSIDKITKTMPNCFLITSIENDTSQRNTKQPINAFQNYQQQNIFQSNFHFHNYKKILYKFLAFPIILKKPKNIDILKKWNQIFQSHEKRVLQQKNLQLFNLILSQEKYKNLKIKLSKNITSKIFPFKNYSLKEMKNITNNTLTYCFKKSYLSKNKNQTKTEKNVIFIIAPQDLINGINLFEKINNNNANDNLISPFI</sequence>
<protein>
    <submittedName>
        <fullName evidence="2">Uncharacterized protein</fullName>
    </submittedName>
</protein>
<dbReference type="EMBL" id="JAOAOG010000232">
    <property type="protein sequence ID" value="KAJ6238611.1"/>
    <property type="molecule type" value="Genomic_DNA"/>
</dbReference>
<proteinExistence type="predicted"/>
<feature type="region of interest" description="Disordered" evidence="1">
    <location>
        <begin position="30"/>
        <end position="62"/>
    </location>
</feature>
<reference evidence="2" key="1">
    <citation type="submission" date="2022-08" db="EMBL/GenBank/DDBJ databases">
        <title>Novel sulfate-reducing endosymbionts in the free-living metamonad Anaeramoeba.</title>
        <authorList>
            <person name="Jerlstrom-Hultqvist J."/>
            <person name="Cepicka I."/>
            <person name="Gallot-Lavallee L."/>
            <person name="Salas-Leiva D."/>
            <person name="Curtis B.A."/>
            <person name="Zahonova K."/>
            <person name="Pipaliya S."/>
            <person name="Dacks J."/>
            <person name="Roger A.J."/>
        </authorList>
    </citation>
    <scope>NUCLEOTIDE SEQUENCE</scope>
    <source>
        <strain evidence="2">Schooner1</strain>
    </source>
</reference>
<evidence type="ECO:0000313" key="3">
    <source>
        <dbReference type="Proteomes" id="UP001150062"/>
    </source>
</evidence>
<comment type="caution">
    <text evidence="2">The sequence shown here is derived from an EMBL/GenBank/DDBJ whole genome shotgun (WGS) entry which is preliminary data.</text>
</comment>
<evidence type="ECO:0000256" key="1">
    <source>
        <dbReference type="SAM" id="MobiDB-lite"/>
    </source>
</evidence>
<feature type="region of interest" description="Disordered" evidence="1">
    <location>
        <begin position="215"/>
        <end position="256"/>
    </location>
</feature>
<feature type="compositionally biased region" description="Basic and acidic residues" evidence="1">
    <location>
        <begin position="37"/>
        <end position="59"/>
    </location>
</feature>
<keyword evidence="3" id="KW-1185">Reference proteome</keyword>
<organism evidence="2 3">
    <name type="scientific">Anaeramoeba flamelloides</name>
    <dbReference type="NCBI Taxonomy" id="1746091"/>
    <lineage>
        <taxon>Eukaryota</taxon>
        <taxon>Metamonada</taxon>
        <taxon>Anaeramoebidae</taxon>
        <taxon>Anaeramoeba</taxon>
    </lineage>
</organism>
<evidence type="ECO:0000313" key="2">
    <source>
        <dbReference type="EMBL" id="KAJ6238611.1"/>
    </source>
</evidence>
<gene>
    <name evidence="2" type="ORF">M0813_25835</name>
</gene>
<feature type="compositionally biased region" description="Basic and acidic residues" evidence="1">
    <location>
        <begin position="231"/>
        <end position="247"/>
    </location>
</feature>
<dbReference type="Proteomes" id="UP001150062">
    <property type="component" value="Unassembled WGS sequence"/>
</dbReference>
<accession>A0ABQ8Y181</accession>
<name>A0ABQ8Y181_9EUKA</name>